<dbReference type="AlphaFoldDB" id="A0A1E3A0G1"/>
<proteinExistence type="predicted"/>
<dbReference type="EMBL" id="MCGI01000010">
    <property type="protein sequence ID" value="ODM02243.1"/>
    <property type="molecule type" value="Genomic_DNA"/>
</dbReference>
<dbReference type="Gene3D" id="3.40.50.2000">
    <property type="entry name" value="Glycogen Phosphorylase B"/>
    <property type="match status" value="1"/>
</dbReference>
<evidence type="ECO:0000313" key="1">
    <source>
        <dbReference type="EMBL" id="ODM02243.1"/>
    </source>
</evidence>
<name>A0A1E3A0G1_9FIRM</name>
<organism evidence="1 2">
    <name type="scientific">Eisenbergiella tayi</name>
    <dbReference type="NCBI Taxonomy" id="1432052"/>
    <lineage>
        <taxon>Bacteria</taxon>
        <taxon>Bacillati</taxon>
        <taxon>Bacillota</taxon>
        <taxon>Clostridia</taxon>
        <taxon>Lachnospirales</taxon>
        <taxon>Lachnospiraceae</taxon>
        <taxon>Eisenbergiella</taxon>
    </lineage>
</organism>
<sequence length="403" mass="47292">MVNFLGDKTMQNKTVLLKLGGRKHLGEERWVGALTLFDEVYATRFFTEPSWEINSNKVKTFEIPHKFLTSKCLGLLNKTNNIKQLNWLSWISIVLMRAANREWMQNIKTIDPDYILCSYGDYDKSDITCLIAKPVITKPIVRSYKESRPEYSFREFKAIQASDTVVLYDVELKKFLERKYGENLFKGKKLLIGYDENSLPSCILDNIKYRGKLSDRDGKLHLVILTFRVDSAPNRQRDQGRYYYIDVIRELINADIVVHLHCEQYNDDNGINRYKELQDENSDMFFMEKPLSMKHDSTAEEWVDSCEIISQYNAGLLHNIVDESSVSEFDRINVPHRFFAYEAAHVTPIIERGKNIVLERMFTENKCGFVYNSFAELPNMLNEDFVYYTPCYEDYLKTIFNLE</sequence>
<comment type="caution">
    <text evidence="1">The sequence shown here is derived from an EMBL/GenBank/DDBJ whole genome shotgun (WGS) entry which is preliminary data.</text>
</comment>
<accession>A0A1E3A0G1</accession>
<evidence type="ECO:0008006" key="3">
    <source>
        <dbReference type="Google" id="ProtNLM"/>
    </source>
</evidence>
<dbReference type="Proteomes" id="UP000095003">
    <property type="component" value="Unassembled WGS sequence"/>
</dbReference>
<gene>
    <name evidence="1" type="ORF">BEH84_06386</name>
</gene>
<protein>
    <recommendedName>
        <fullName evidence="3">Glycosyltransferase family 1 protein</fullName>
    </recommendedName>
</protein>
<reference evidence="1 2" key="1">
    <citation type="submission" date="2016-07" db="EMBL/GenBank/DDBJ databases">
        <title>Characterization of isolates of Eisenbergiella tayi derived from blood cultures, using whole genome sequencing.</title>
        <authorList>
            <person name="Burdz T."/>
            <person name="Wiebe D."/>
            <person name="Huynh C."/>
            <person name="Bernard K."/>
        </authorList>
    </citation>
    <scope>NUCLEOTIDE SEQUENCE [LARGE SCALE GENOMIC DNA]</scope>
    <source>
        <strain evidence="1 2">NML 120489</strain>
    </source>
</reference>
<evidence type="ECO:0000313" key="2">
    <source>
        <dbReference type="Proteomes" id="UP000095003"/>
    </source>
</evidence>